<keyword evidence="2" id="KW-0472">Membrane</keyword>
<reference evidence="3 4" key="1">
    <citation type="journal article" date="2014" name="Int. J. Syst. Evol. Microbiol.">
        <title>Leptospira mayottensis sp. nov., a pathogenic species of the genus Leptospira isolated from humans.</title>
        <authorList>
            <person name="Bourhy P."/>
            <person name="Collet L."/>
            <person name="Brisse S."/>
            <person name="Picardeau M."/>
        </authorList>
    </citation>
    <scope>NUCLEOTIDE SEQUENCE [LARGE SCALE GENOMIC DNA]</scope>
    <source>
        <strain evidence="3 4">200901122</strain>
    </source>
</reference>
<evidence type="ECO:0000256" key="1">
    <source>
        <dbReference type="SAM" id="MobiDB-lite"/>
    </source>
</evidence>
<name>A0AA87MPH9_9LEPT</name>
<organism evidence="3 4">
    <name type="scientific">Leptospira mayottensis 200901122</name>
    <dbReference type="NCBI Taxonomy" id="1193010"/>
    <lineage>
        <taxon>Bacteria</taxon>
        <taxon>Pseudomonadati</taxon>
        <taxon>Spirochaetota</taxon>
        <taxon>Spirochaetia</taxon>
        <taxon>Leptospirales</taxon>
        <taxon>Leptospiraceae</taxon>
        <taxon>Leptospira</taxon>
    </lineage>
</organism>
<evidence type="ECO:0000313" key="3">
    <source>
        <dbReference type="EMBL" id="EKS00957.1"/>
    </source>
</evidence>
<feature type="transmembrane region" description="Helical" evidence="2">
    <location>
        <begin position="33"/>
        <end position="53"/>
    </location>
</feature>
<dbReference type="EMBL" id="AKWM02000027">
    <property type="protein sequence ID" value="EKS00957.1"/>
    <property type="molecule type" value="Genomic_DNA"/>
</dbReference>
<comment type="caution">
    <text evidence="3">The sequence shown here is derived from an EMBL/GenBank/DDBJ whole genome shotgun (WGS) entry which is preliminary data.</text>
</comment>
<sequence>MENLDDGVVERTNSWHNRFRAILIRWERKSENYLASLYLASSIIALTFLIGSFETGSKRKNFYRSKIGLCGRPYKRTIIRILNRKNDSVVQRNTGYLGLDKPEHPDFQKSYNHT</sequence>
<keyword evidence="2" id="KW-1133">Transmembrane helix</keyword>
<dbReference type="AlphaFoldDB" id="A0AA87MPH9"/>
<protein>
    <submittedName>
        <fullName evidence="3">Transposase DDE domain protein</fullName>
    </submittedName>
</protein>
<evidence type="ECO:0000313" key="4">
    <source>
        <dbReference type="Proteomes" id="UP000001343"/>
    </source>
</evidence>
<evidence type="ECO:0000256" key="2">
    <source>
        <dbReference type="SAM" id="Phobius"/>
    </source>
</evidence>
<accession>A0AA87MPH9</accession>
<proteinExistence type="predicted"/>
<dbReference type="Proteomes" id="UP000001343">
    <property type="component" value="Unassembled WGS sequence"/>
</dbReference>
<feature type="region of interest" description="Disordered" evidence="1">
    <location>
        <begin position="95"/>
        <end position="114"/>
    </location>
</feature>
<keyword evidence="2" id="KW-0812">Transmembrane</keyword>
<gene>
    <name evidence="3" type="ORF">LEP1GSC125_3015</name>
</gene>